<evidence type="ECO:0000313" key="5">
    <source>
        <dbReference type="Proteomes" id="UP000270296"/>
    </source>
</evidence>
<dbReference type="Pfam" id="PF00200">
    <property type="entry name" value="Disintegrin"/>
    <property type="match status" value="1"/>
</dbReference>
<keyword evidence="2" id="KW-0812">Transmembrane</keyword>
<dbReference type="InterPro" id="IPR051489">
    <property type="entry name" value="ADAM_Metalloproteinase"/>
</dbReference>
<dbReference type="Pfam" id="PF21299">
    <property type="entry name" value="ADAM10_Cys-rich"/>
    <property type="match status" value="1"/>
</dbReference>
<dbReference type="Proteomes" id="UP000270296">
    <property type="component" value="Unassembled WGS sequence"/>
</dbReference>
<reference evidence="6" key="1">
    <citation type="submission" date="2016-06" db="UniProtKB">
        <authorList>
            <consortium name="WormBaseParasite"/>
        </authorList>
    </citation>
    <scope>IDENTIFICATION</scope>
</reference>
<keyword evidence="2" id="KW-0472">Membrane</keyword>
<dbReference type="EMBL" id="UZAM01007912">
    <property type="protein sequence ID" value="VDP02153.1"/>
    <property type="molecule type" value="Genomic_DNA"/>
</dbReference>
<dbReference type="GO" id="GO:0004222">
    <property type="term" value="F:metalloendopeptidase activity"/>
    <property type="evidence" value="ECO:0007669"/>
    <property type="project" value="TreeGrafter"/>
</dbReference>
<dbReference type="PANTHER" id="PTHR45702:SF2">
    <property type="entry name" value="KUZBANIAN, ISOFORM A"/>
    <property type="match status" value="1"/>
</dbReference>
<feature type="domain" description="Disintegrin" evidence="3">
    <location>
        <begin position="53"/>
        <end position="154"/>
    </location>
</feature>
<keyword evidence="2" id="KW-1133">Transmembrane helix</keyword>
<accession>A0A183IJC5</accession>
<dbReference type="WBParaSite" id="SBAD_0000389101-mRNA-1">
    <property type="protein sequence ID" value="SBAD_0000389101-mRNA-1"/>
    <property type="gene ID" value="SBAD_0000389101"/>
</dbReference>
<dbReference type="GO" id="GO:0007219">
    <property type="term" value="P:Notch signaling pathway"/>
    <property type="evidence" value="ECO:0007669"/>
    <property type="project" value="TreeGrafter"/>
</dbReference>
<dbReference type="Gene3D" id="4.10.70.10">
    <property type="entry name" value="Disintegrin domain"/>
    <property type="match status" value="1"/>
</dbReference>
<evidence type="ECO:0000256" key="2">
    <source>
        <dbReference type="SAM" id="Phobius"/>
    </source>
</evidence>
<name>A0A183IJC5_9BILA</name>
<evidence type="ECO:0000313" key="6">
    <source>
        <dbReference type="WBParaSite" id="SBAD_0000389101-mRNA-1"/>
    </source>
</evidence>
<evidence type="ECO:0000256" key="1">
    <source>
        <dbReference type="PROSITE-ProRule" id="PRU00068"/>
    </source>
</evidence>
<dbReference type="InterPro" id="IPR001762">
    <property type="entry name" value="Disintegrin_dom"/>
</dbReference>
<proteinExistence type="predicted"/>
<dbReference type="Gene3D" id="3.40.390.10">
    <property type="entry name" value="Collagenase (Catalytic Domain)"/>
    <property type="match status" value="1"/>
</dbReference>
<evidence type="ECO:0000313" key="4">
    <source>
        <dbReference type="EMBL" id="VDP02153.1"/>
    </source>
</evidence>
<dbReference type="AlphaFoldDB" id="A0A183IJC5"/>
<dbReference type="GO" id="GO:0006509">
    <property type="term" value="P:membrane protein ectodomain proteolysis"/>
    <property type="evidence" value="ECO:0007669"/>
    <property type="project" value="TreeGrafter"/>
</dbReference>
<dbReference type="PANTHER" id="PTHR45702">
    <property type="entry name" value="ADAM10/ADAM17 METALLOPEPTIDASE FAMILY MEMBER"/>
    <property type="match status" value="1"/>
</dbReference>
<gene>
    <name evidence="4" type="ORF">SBAD_LOCUS3721</name>
</gene>
<evidence type="ECO:0000259" key="3">
    <source>
        <dbReference type="PROSITE" id="PS50214"/>
    </source>
</evidence>
<sequence>MFASATSGDKANNARFSTCSVNNISSVLKEVLRQNPNTHYVGAKRNCFILRETSFCGNAMVEDGEECDCGFNDEECRERSDSCCYPRSHVGEVKGCTRTPWAECSPSEGVCCNSSTCKFIPPLDRVCREASECSETQMCDGLRASCPMSKPKSDRTVCQDNTKICDAGTCNKSVCELFDMEECFLSDGSPTEQCVLACRKKHSVDSPCIASYNIKEFRSFYDVSGDRKGVLLRPGSPCNDYRGYCDIFQKCRSVDANGPLSRLKNLFFNSETFRTVADWVQDNWWAVVLIAIALILFMALFIKCCAVHTPSTNPRKPPAHNIYETLRHPATLLRNQT</sequence>
<dbReference type="InterPro" id="IPR049038">
    <property type="entry name" value="ADAM10_Cys-rich"/>
</dbReference>
<reference evidence="4 5" key="2">
    <citation type="submission" date="2018-11" db="EMBL/GenBank/DDBJ databases">
        <authorList>
            <consortium name="Pathogen Informatics"/>
        </authorList>
    </citation>
    <scope>NUCLEOTIDE SEQUENCE [LARGE SCALE GENOMIC DNA]</scope>
</reference>
<dbReference type="SMART" id="SM00050">
    <property type="entry name" value="DISIN"/>
    <property type="match status" value="1"/>
</dbReference>
<dbReference type="InterPro" id="IPR036436">
    <property type="entry name" value="Disintegrin_dom_sf"/>
</dbReference>
<organism evidence="6">
    <name type="scientific">Soboliphyme baturini</name>
    <dbReference type="NCBI Taxonomy" id="241478"/>
    <lineage>
        <taxon>Eukaryota</taxon>
        <taxon>Metazoa</taxon>
        <taxon>Ecdysozoa</taxon>
        <taxon>Nematoda</taxon>
        <taxon>Enoplea</taxon>
        <taxon>Dorylaimia</taxon>
        <taxon>Dioctophymatida</taxon>
        <taxon>Dioctophymatoidea</taxon>
        <taxon>Soboliphymatidae</taxon>
        <taxon>Soboliphyme</taxon>
    </lineage>
</organism>
<dbReference type="GO" id="GO:0005886">
    <property type="term" value="C:plasma membrane"/>
    <property type="evidence" value="ECO:0007669"/>
    <property type="project" value="TreeGrafter"/>
</dbReference>
<dbReference type="InterPro" id="IPR024079">
    <property type="entry name" value="MetalloPept_cat_dom_sf"/>
</dbReference>
<comment type="caution">
    <text evidence="1">Lacks conserved residue(s) required for the propagation of feature annotation.</text>
</comment>
<dbReference type="OrthoDB" id="2149267at2759"/>
<dbReference type="SUPFAM" id="SSF57552">
    <property type="entry name" value="Blood coagulation inhibitor (disintegrin)"/>
    <property type="match status" value="1"/>
</dbReference>
<dbReference type="PROSITE" id="PS50214">
    <property type="entry name" value="DISINTEGRIN_2"/>
    <property type="match status" value="1"/>
</dbReference>
<feature type="transmembrane region" description="Helical" evidence="2">
    <location>
        <begin position="284"/>
        <end position="306"/>
    </location>
</feature>
<keyword evidence="5" id="KW-1185">Reference proteome</keyword>
<protein>
    <submittedName>
        <fullName evidence="6">Disintegrin domain-containing protein</fullName>
    </submittedName>
</protein>